<organism evidence="1 2">
    <name type="scientific">Idiomarina aquatica</name>
    <dbReference type="NCBI Taxonomy" id="1327752"/>
    <lineage>
        <taxon>Bacteria</taxon>
        <taxon>Pseudomonadati</taxon>
        <taxon>Pseudomonadota</taxon>
        <taxon>Gammaproteobacteria</taxon>
        <taxon>Alteromonadales</taxon>
        <taxon>Idiomarinaceae</taxon>
        <taxon>Idiomarina</taxon>
    </lineage>
</organism>
<keyword evidence="2" id="KW-1185">Reference proteome</keyword>
<evidence type="ECO:0000313" key="2">
    <source>
        <dbReference type="Proteomes" id="UP000286680"/>
    </source>
</evidence>
<reference evidence="2" key="1">
    <citation type="journal article" date="2018" name="Front. Microbiol.">
        <title>Genome-Based Analysis Reveals the Taxonomy and Diversity of the Family Idiomarinaceae.</title>
        <authorList>
            <person name="Liu Y."/>
            <person name="Lai Q."/>
            <person name="Shao Z."/>
        </authorList>
    </citation>
    <scope>NUCLEOTIDE SEQUENCE [LARGE SCALE GENOMIC DNA]</scope>
    <source>
        <strain evidence="2">SN-14</strain>
    </source>
</reference>
<comment type="caution">
    <text evidence="1">The sequence shown here is derived from an EMBL/GenBank/DDBJ whole genome shotgun (WGS) entry which is preliminary data.</text>
</comment>
<dbReference type="Proteomes" id="UP000286680">
    <property type="component" value="Unassembled WGS sequence"/>
</dbReference>
<evidence type="ECO:0000313" key="1">
    <source>
        <dbReference type="EMBL" id="RUO40299.1"/>
    </source>
</evidence>
<dbReference type="AlphaFoldDB" id="A0AA94EE30"/>
<gene>
    <name evidence="1" type="ORF">CWE23_11885</name>
</gene>
<proteinExistence type="predicted"/>
<dbReference type="RefSeq" id="WP_126820354.1">
    <property type="nucleotide sequence ID" value="NZ_PIPS01000004.1"/>
</dbReference>
<accession>A0AA94EE30</accession>
<dbReference type="EMBL" id="PIPS01000004">
    <property type="protein sequence ID" value="RUO40299.1"/>
    <property type="molecule type" value="Genomic_DNA"/>
</dbReference>
<sequence length="79" mass="9001">MGFWDTVFKVGKEVLSTTSEHASDVSDEVKRLRGKSDRELLDIAKKPLWKTEGKEQSVAKSILRKRGYSDAQMKSKDDQ</sequence>
<name>A0AA94EE30_9GAMM</name>
<protein>
    <submittedName>
        <fullName evidence="1">Uncharacterized protein</fullName>
    </submittedName>
</protein>